<name>A0A7W5E5L2_9BACT</name>
<accession>A0A7W5E5L2</accession>
<protein>
    <submittedName>
        <fullName evidence="1">Uncharacterized protein</fullName>
    </submittedName>
</protein>
<comment type="caution">
    <text evidence="1">The sequence shown here is derived from an EMBL/GenBank/DDBJ whole genome shotgun (WGS) entry which is preliminary data.</text>
</comment>
<sequence>MLDISEASPYAVSVQFAHDILECLSYYDLDELQKLIDENDSGVPIGQSFPQPDGFQYCPPAEFNNWTVHFVAISDTGFSCEFEMPFAGSEFRPMMARFTMRRHGDVLRVHFDAVVPS</sequence>
<reference evidence="1 2" key="1">
    <citation type="submission" date="2020-08" db="EMBL/GenBank/DDBJ databases">
        <title>Genomic Encyclopedia of Type Strains, Phase III (KMG-III): the genomes of soil and plant-associated and newly described type strains.</title>
        <authorList>
            <person name="Whitman W."/>
        </authorList>
    </citation>
    <scope>NUCLEOTIDE SEQUENCE [LARGE SCALE GENOMIC DNA]</scope>
    <source>
        <strain evidence="1 2">CECT 8075</strain>
    </source>
</reference>
<evidence type="ECO:0000313" key="1">
    <source>
        <dbReference type="EMBL" id="MBB3210644.1"/>
    </source>
</evidence>
<dbReference type="RefSeq" id="WP_184310099.1">
    <property type="nucleotide sequence ID" value="NZ_JACHXU010000046.1"/>
</dbReference>
<dbReference type="EMBL" id="JACHXU010000046">
    <property type="protein sequence ID" value="MBB3210644.1"/>
    <property type="molecule type" value="Genomic_DNA"/>
</dbReference>
<proteinExistence type="predicted"/>
<dbReference type="Proteomes" id="UP000536179">
    <property type="component" value="Unassembled WGS sequence"/>
</dbReference>
<dbReference type="AlphaFoldDB" id="A0A7W5E5L2"/>
<keyword evidence="2" id="KW-1185">Reference proteome</keyword>
<evidence type="ECO:0000313" key="2">
    <source>
        <dbReference type="Proteomes" id="UP000536179"/>
    </source>
</evidence>
<organism evidence="1 2">
    <name type="scientific">Aporhodopirellula rubra</name>
    <dbReference type="NCBI Taxonomy" id="980271"/>
    <lineage>
        <taxon>Bacteria</taxon>
        <taxon>Pseudomonadati</taxon>
        <taxon>Planctomycetota</taxon>
        <taxon>Planctomycetia</taxon>
        <taxon>Pirellulales</taxon>
        <taxon>Pirellulaceae</taxon>
        <taxon>Aporhodopirellula</taxon>
    </lineage>
</organism>
<gene>
    <name evidence="1" type="ORF">FHS27_006492</name>
</gene>